<gene>
    <name evidence="12" type="ORF">B7R76_04985</name>
</gene>
<keyword evidence="7 9" id="KW-1133">Transmembrane helix</keyword>
<dbReference type="InterPro" id="IPR000515">
    <property type="entry name" value="MetI-like"/>
</dbReference>
<evidence type="ECO:0000256" key="10">
    <source>
        <dbReference type="RuleBase" id="RU367050"/>
    </source>
</evidence>
<keyword evidence="3 9" id="KW-0813">Transport</keyword>
<keyword evidence="8 9" id="KW-0472">Membrane</keyword>
<organism evidence="12 13">
    <name type="scientific">Mageeibacillus indolicus</name>
    <dbReference type="NCBI Taxonomy" id="884684"/>
    <lineage>
        <taxon>Bacteria</taxon>
        <taxon>Bacillati</taxon>
        <taxon>Bacillota</taxon>
        <taxon>Clostridia</taxon>
        <taxon>Eubacteriales</taxon>
        <taxon>Oscillospiraceae</taxon>
        <taxon>Mageeibacillus</taxon>
    </lineage>
</organism>
<dbReference type="InterPro" id="IPR035906">
    <property type="entry name" value="MetI-like_sf"/>
</dbReference>
<evidence type="ECO:0000256" key="5">
    <source>
        <dbReference type="ARBA" id="ARBA00022597"/>
    </source>
</evidence>
<evidence type="ECO:0000256" key="1">
    <source>
        <dbReference type="ARBA" id="ARBA00004651"/>
    </source>
</evidence>
<dbReference type="PROSITE" id="PS50928">
    <property type="entry name" value="ABC_TM1"/>
    <property type="match status" value="1"/>
</dbReference>
<feature type="transmembrane region" description="Helical" evidence="9">
    <location>
        <begin position="232"/>
        <end position="259"/>
    </location>
</feature>
<dbReference type="Proteomes" id="UP000236394">
    <property type="component" value="Unassembled WGS sequence"/>
</dbReference>
<feature type="transmembrane region" description="Helical" evidence="9">
    <location>
        <begin position="433"/>
        <end position="455"/>
    </location>
</feature>
<feature type="transmembrane region" description="Helical" evidence="9">
    <location>
        <begin position="111"/>
        <end position="132"/>
    </location>
</feature>
<keyword evidence="4 10" id="KW-1003">Cell membrane</keyword>
<accession>A0A2J8B299</accession>
<name>A0A2J8B299_9FIRM</name>
<feature type="transmembrane region" description="Helical" evidence="9">
    <location>
        <begin position="323"/>
        <end position="346"/>
    </location>
</feature>
<dbReference type="CDD" id="cd06261">
    <property type="entry name" value="TM_PBP2"/>
    <property type="match status" value="1"/>
</dbReference>
<dbReference type="GO" id="GO:0042956">
    <property type="term" value="P:maltodextrin transmembrane transport"/>
    <property type="evidence" value="ECO:0007669"/>
    <property type="project" value="TreeGrafter"/>
</dbReference>
<comment type="similarity">
    <text evidence="2 10">Belongs to the binding-protein-dependent transport system permease family. MalFG subfamily.</text>
</comment>
<comment type="function">
    <text evidence="10">Part of the ABC transporter complex MalEFGK involved in maltose/maltodextrin import. Probably responsible for the translocation of the substrate across the membrane.</text>
</comment>
<dbReference type="AlphaFoldDB" id="A0A2J8B299"/>
<dbReference type="SUPFAM" id="SSF161098">
    <property type="entry name" value="MetI-like"/>
    <property type="match status" value="1"/>
</dbReference>
<protein>
    <recommendedName>
        <fullName evidence="10">Maltose/maltodextrin transport system permease protein</fullName>
    </recommendedName>
</protein>
<keyword evidence="6 9" id="KW-0812">Transmembrane</keyword>
<feature type="transmembrane region" description="Helical" evidence="9">
    <location>
        <begin position="271"/>
        <end position="293"/>
    </location>
</feature>
<evidence type="ECO:0000256" key="9">
    <source>
        <dbReference type="RuleBase" id="RU363032"/>
    </source>
</evidence>
<feature type="domain" description="ABC transmembrane type-1" evidence="11">
    <location>
        <begin position="233"/>
        <end position="454"/>
    </location>
</feature>
<feature type="transmembrane region" description="Helical" evidence="9">
    <location>
        <begin position="165"/>
        <end position="193"/>
    </location>
</feature>
<dbReference type="Pfam" id="PF00528">
    <property type="entry name" value="BPD_transp_1"/>
    <property type="match status" value="1"/>
</dbReference>
<dbReference type="EMBL" id="NBZD01000002">
    <property type="protein sequence ID" value="PNH18907.1"/>
    <property type="molecule type" value="Genomic_DNA"/>
</dbReference>
<dbReference type="GO" id="GO:1990060">
    <property type="term" value="C:maltose transport complex"/>
    <property type="evidence" value="ECO:0007669"/>
    <property type="project" value="TreeGrafter"/>
</dbReference>
<reference evidence="13" key="1">
    <citation type="submission" date="2017-04" db="EMBL/GenBank/DDBJ databases">
        <authorList>
            <person name="Bumgarner R.E."/>
            <person name="Fredricks D.N."/>
            <person name="Srinivasan S."/>
        </authorList>
    </citation>
    <scope>NUCLEOTIDE SEQUENCE [LARGE SCALE GENOMIC DNA]</scope>
    <source>
        <strain evidence="13">KA00405</strain>
    </source>
</reference>
<feature type="transmembrane region" description="Helical" evidence="9">
    <location>
        <begin position="58"/>
        <end position="79"/>
    </location>
</feature>
<evidence type="ECO:0000256" key="8">
    <source>
        <dbReference type="ARBA" id="ARBA00023136"/>
    </source>
</evidence>
<comment type="caution">
    <text evidence="12">The sequence shown here is derived from an EMBL/GenBank/DDBJ whole genome shotgun (WGS) entry which is preliminary data.</text>
</comment>
<feature type="transmembrane region" description="Helical" evidence="9">
    <location>
        <begin position="367"/>
        <end position="389"/>
    </location>
</feature>
<evidence type="ECO:0000256" key="4">
    <source>
        <dbReference type="ARBA" id="ARBA00022475"/>
    </source>
</evidence>
<evidence type="ECO:0000256" key="3">
    <source>
        <dbReference type="ARBA" id="ARBA00022448"/>
    </source>
</evidence>
<proteinExistence type="inferred from homology"/>
<dbReference type="RefSeq" id="WP_012994097.1">
    <property type="nucleotide sequence ID" value="NZ_NBZD01000002.1"/>
</dbReference>
<evidence type="ECO:0000259" key="11">
    <source>
        <dbReference type="PROSITE" id="PS50928"/>
    </source>
</evidence>
<evidence type="ECO:0000313" key="12">
    <source>
        <dbReference type="EMBL" id="PNH18907.1"/>
    </source>
</evidence>
<dbReference type="Gene3D" id="1.10.3720.10">
    <property type="entry name" value="MetI-like"/>
    <property type="match status" value="1"/>
</dbReference>
<dbReference type="OMA" id="TNYDRQH"/>
<evidence type="ECO:0000256" key="2">
    <source>
        <dbReference type="ARBA" id="ARBA00009047"/>
    </source>
</evidence>
<keyword evidence="5 10" id="KW-0762">Sugar transport</keyword>
<dbReference type="PANTHER" id="PTHR47314">
    <property type="entry name" value="MALTOSE/MALTODEXTRIN TRANSPORT SYSTEM PERMEASE PROTEIN MALF"/>
    <property type="match status" value="1"/>
</dbReference>
<evidence type="ECO:0000256" key="6">
    <source>
        <dbReference type="ARBA" id="ARBA00022692"/>
    </source>
</evidence>
<evidence type="ECO:0000256" key="7">
    <source>
        <dbReference type="ARBA" id="ARBA00022989"/>
    </source>
</evidence>
<dbReference type="GO" id="GO:0015423">
    <property type="term" value="F:ABC-type maltose transporter activity"/>
    <property type="evidence" value="ECO:0007669"/>
    <property type="project" value="TreeGrafter"/>
</dbReference>
<sequence>MANRANGFTSGIGKVLKYIGNFFANYVKYFAKGNYKTRLSYVVMGAGCFLNKQVVHGLLYLLAEVVFIFYMLFSGAHYLRMLSSLGIKTQGEVWDEAAGIFRVQQGDNSMLILLFGVIAIVICICFVALHYASVKHAYQNQKLIETGVTPLNFVKEWKSLFNEKFHITVLSLPILLTTLFTVLPLIFMILMAFTNFDKNHQPPGNLFSWVGLTNFKQVFYGNPLWAKTFTRLFSWTMVWAFFATFLNYILGIILALVINKKGVRFKKFWRTMFVITIAVPQFVSLLLLSKLLADKGPLNGLLLQLGWIKDFIPFLSHATVAKITVIIVNLWVGIPYTMLICSGILMNIPQNLYEASRIDGANPVRQFISITMPYMLQVTTPYLITQFIGNINNFNVIYLLTGGDPKTLDLFQAGETDLLVTWLYKLTVSEKNYALASTIGIIIFLITAIISLITYNRTKAVREEEQFQ</sequence>
<evidence type="ECO:0000313" key="13">
    <source>
        <dbReference type="Proteomes" id="UP000236394"/>
    </source>
</evidence>
<dbReference type="PANTHER" id="PTHR47314:SF1">
    <property type="entry name" value="MALTOSE_MALTODEXTRIN TRANSPORT SYSTEM PERMEASE PROTEIN MALF"/>
    <property type="match status" value="1"/>
</dbReference>
<comment type="subcellular location">
    <subcellularLocation>
        <location evidence="1 9">Cell membrane</location>
        <topology evidence="1 9">Multi-pass membrane protein</topology>
    </subcellularLocation>
</comment>